<feature type="compositionally biased region" description="Polar residues" evidence="5">
    <location>
        <begin position="342"/>
        <end position="357"/>
    </location>
</feature>
<feature type="compositionally biased region" description="Acidic residues" evidence="5">
    <location>
        <begin position="270"/>
        <end position="281"/>
    </location>
</feature>
<keyword evidence="2 4" id="KW-0863">Zinc-finger</keyword>
<dbReference type="OrthoDB" id="5876363at2759"/>
<feature type="region of interest" description="Disordered" evidence="5">
    <location>
        <begin position="158"/>
        <end position="177"/>
    </location>
</feature>
<evidence type="ECO:0000256" key="1">
    <source>
        <dbReference type="ARBA" id="ARBA00022723"/>
    </source>
</evidence>
<dbReference type="STRING" id="4795.A0A225VZN0"/>
<evidence type="ECO:0000313" key="8">
    <source>
        <dbReference type="Proteomes" id="UP000198211"/>
    </source>
</evidence>
<dbReference type="AlphaFoldDB" id="A0A225VZN0"/>
<keyword evidence="3" id="KW-0862">Zinc</keyword>
<proteinExistence type="predicted"/>
<comment type="caution">
    <text evidence="7">The sequence shown here is derived from an EMBL/GenBank/DDBJ whole genome shotgun (WGS) entry which is preliminary data.</text>
</comment>
<dbReference type="InterPro" id="IPR052819">
    <property type="entry name" value="Chromatin_regulatory_protein"/>
</dbReference>
<dbReference type="GO" id="GO:0008270">
    <property type="term" value="F:zinc ion binding"/>
    <property type="evidence" value="ECO:0007669"/>
    <property type="project" value="UniProtKB-KW"/>
</dbReference>
<feature type="domain" description="PHD-type" evidence="6">
    <location>
        <begin position="182"/>
        <end position="231"/>
    </location>
</feature>
<dbReference type="PROSITE" id="PS50016">
    <property type="entry name" value="ZF_PHD_2"/>
    <property type="match status" value="1"/>
</dbReference>
<dbReference type="InterPro" id="IPR019786">
    <property type="entry name" value="Zinc_finger_PHD-type_CS"/>
</dbReference>
<feature type="region of interest" description="Disordered" evidence="5">
    <location>
        <begin position="382"/>
        <end position="419"/>
    </location>
</feature>
<name>A0A225VZN0_9STRA</name>
<dbReference type="PANTHER" id="PTHR47636">
    <property type="entry name" value="TRANSCRIPTIONAL REGULATORY PROTEIN RCO1"/>
    <property type="match status" value="1"/>
</dbReference>
<accession>A0A225VZN0</accession>
<evidence type="ECO:0000259" key="6">
    <source>
        <dbReference type="PROSITE" id="PS50016"/>
    </source>
</evidence>
<dbReference type="EMBL" id="NBNE01002400">
    <property type="protein sequence ID" value="OWZ10584.1"/>
    <property type="molecule type" value="Genomic_DNA"/>
</dbReference>
<reference evidence="8" key="1">
    <citation type="submission" date="2017-03" db="EMBL/GenBank/DDBJ databases">
        <title>Phytopthora megakarya and P. palmivora, two closely related causual agents of cacao black pod achieved similar genome size and gene model numbers by different mechanisms.</title>
        <authorList>
            <person name="Ali S."/>
            <person name="Shao J."/>
            <person name="Larry D.J."/>
            <person name="Kronmiller B."/>
            <person name="Shen D."/>
            <person name="Strem M.D."/>
            <person name="Melnick R.L."/>
            <person name="Guiltinan M.J."/>
            <person name="Tyler B.M."/>
            <person name="Meinhardt L.W."/>
            <person name="Bailey B.A."/>
        </authorList>
    </citation>
    <scope>NUCLEOTIDE SEQUENCE [LARGE SCALE GENOMIC DNA]</scope>
    <source>
        <strain evidence="8">zdho120</strain>
    </source>
</reference>
<feature type="compositionally biased region" description="Low complexity" evidence="5">
    <location>
        <begin position="320"/>
        <end position="329"/>
    </location>
</feature>
<dbReference type="InterPro" id="IPR001965">
    <property type="entry name" value="Znf_PHD"/>
</dbReference>
<evidence type="ECO:0000256" key="5">
    <source>
        <dbReference type="SAM" id="MobiDB-lite"/>
    </source>
</evidence>
<feature type="compositionally biased region" description="Basic and acidic residues" evidence="5">
    <location>
        <begin position="158"/>
        <end position="167"/>
    </location>
</feature>
<dbReference type="Pfam" id="PF00628">
    <property type="entry name" value="PHD"/>
    <property type="match status" value="1"/>
</dbReference>
<dbReference type="SMART" id="SM00249">
    <property type="entry name" value="PHD"/>
    <property type="match status" value="1"/>
</dbReference>
<dbReference type="GO" id="GO:0006357">
    <property type="term" value="P:regulation of transcription by RNA polymerase II"/>
    <property type="evidence" value="ECO:0007669"/>
    <property type="project" value="TreeGrafter"/>
</dbReference>
<dbReference type="Gene3D" id="1.10.10.60">
    <property type="entry name" value="Homeodomain-like"/>
    <property type="match status" value="1"/>
</dbReference>
<feature type="region of interest" description="Disordered" evidence="5">
    <location>
        <begin position="266"/>
        <end position="357"/>
    </location>
</feature>
<dbReference type="InterPro" id="IPR011011">
    <property type="entry name" value="Znf_FYVE_PHD"/>
</dbReference>
<gene>
    <name evidence="7" type="ORF">PHMEG_00016547</name>
</gene>
<dbReference type="SUPFAM" id="SSF57903">
    <property type="entry name" value="FYVE/PHD zinc finger"/>
    <property type="match status" value="1"/>
</dbReference>
<organism evidence="7 8">
    <name type="scientific">Phytophthora megakarya</name>
    <dbReference type="NCBI Taxonomy" id="4795"/>
    <lineage>
        <taxon>Eukaryota</taxon>
        <taxon>Sar</taxon>
        <taxon>Stramenopiles</taxon>
        <taxon>Oomycota</taxon>
        <taxon>Peronosporomycetes</taxon>
        <taxon>Peronosporales</taxon>
        <taxon>Peronosporaceae</taxon>
        <taxon>Phytophthora</taxon>
    </lineage>
</organism>
<dbReference type="GO" id="GO:0032221">
    <property type="term" value="C:Rpd3S complex"/>
    <property type="evidence" value="ECO:0007669"/>
    <property type="project" value="TreeGrafter"/>
</dbReference>
<evidence type="ECO:0000256" key="2">
    <source>
        <dbReference type="ARBA" id="ARBA00022771"/>
    </source>
</evidence>
<protein>
    <recommendedName>
        <fullName evidence="6">PHD-type domain-containing protein</fullName>
    </recommendedName>
</protein>
<dbReference type="PANTHER" id="PTHR47636:SF1">
    <property type="entry name" value="TRANSCRIPTIONAL REGULATORY PROTEIN RCO1"/>
    <property type="match status" value="1"/>
</dbReference>
<dbReference type="PROSITE" id="PS01359">
    <property type="entry name" value="ZF_PHD_1"/>
    <property type="match status" value="1"/>
</dbReference>
<keyword evidence="8" id="KW-1185">Reference proteome</keyword>
<dbReference type="Proteomes" id="UP000198211">
    <property type="component" value="Unassembled WGS sequence"/>
</dbReference>
<sequence>MTNADRAEIPAVLSQEQRDAVVYTPQCQQRWGERQGATPLKAEDIEEFLKEFAWLKETEMALQCLFDANFDVPKAVKQLHAARRAKYKARRDQDKRLPPEEFKSAVSIHGKKFHRVKQQLGKVVTREVVSKYYLWKRTDDFKEWWRLQKIKKTRKSKKETERLRQWADDSDPETEPCSGYHNTQCELCATGGKLLCCDGCARAYHFSCVQPPITKIPGKHEDWYCVHCQQAFGGPRPKLLPSDDNEFCMACPLLPGVPRSRCESITDASSFEEDDSEDEDAGASSESNDNSDQEDKASDSAEALNAARNGGSFTDNEPDSTSSRAQSSSPADDNKRRKVEQKNVQVTHSHVANQQTNRAEIHSAGIDQSQLASRALGHPIETNVMGIRRNPPVQLERPGSGRKRHRKTLVPRRIPRFDS</sequence>
<dbReference type="InterPro" id="IPR019787">
    <property type="entry name" value="Znf_PHD-finger"/>
</dbReference>
<evidence type="ECO:0000256" key="3">
    <source>
        <dbReference type="ARBA" id="ARBA00022833"/>
    </source>
</evidence>
<dbReference type="Gene3D" id="3.30.40.10">
    <property type="entry name" value="Zinc/RING finger domain, C3HC4 (zinc finger)"/>
    <property type="match status" value="1"/>
</dbReference>
<evidence type="ECO:0000313" key="7">
    <source>
        <dbReference type="EMBL" id="OWZ10584.1"/>
    </source>
</evidence>
<evidence type="ECO:0000256" key="4">
    <source>
        <dbReference type="PROSITE-ProRule" id="PRU00146"/>
    </source>
</evidence>
<feature type="compositionally biased region" description="Basic residues" evidence="5">
    <location>
        <begin position="400"/>
        <end position="419"/>
    </location>
</feature>
<keyword evidence="1" id="KW-0479">Metal-binding</keyword>
<dbReference type="InterPro" id="IPR013083">
    <property type="entry name" value="Znf_RING/FYVE/PHD"/>
</dbReference>
<dbReference type="CDD" id="cd15539">
    <property type="entry name" value="PHD1_AIRE"/>
    <property type="match status" value="1"/>
</dbReference>